<dbReference type="Gene3D" id="1.10.150.240">
    <property type="entry name" value="Putative phosphatase, domain 2"/>
    <property type="match status" value="1"/>
</dbReference>
<dbReference type="InterPro" id="IPR036412">
    <property type="entry name" value="HAD-like_sf"/>
</dbReference>
<evidence type="ECO:0000313" key="1">
    <source>
        <dbReference type="EMBL" id="ABM78200.1"/>
    </source>
</evidence>
<gene>
    <name evidence="1" type="ordered locus">P9303_14541</name>
</gene>
<dbReference type="NCBIfam" id="TIGR01509">
    <property type="entry name" value="HAD-SF-IA-v3"/>
    <property type="match status" value="1"/>
</dbReference>
<dbReference type="BioCyc" id="PMAR59922:G1G80-1256-MONOMER"/>
<dbReference type="SFLD" id="SFLDG01129">
    <property type="entry name" value="C1.5:_HAD__Beta-PGM__Phosphata"/>
    <property type="match status" value="1"/>
</dbReference>
<dbReference type="InterPro" id="IPR044999">
    <property type="entry name" value="CbbY-like"/>
</dbReference>
<dbReference type="InterPro" id="IPR023198">
    <property type="entry name" value="PGP-like_dom2"/>
</dbReference>
<dbReference type="HOGENOM" id="CLU_045011_0_2_3"/>
<dbReference type="STRING" id="59922.P9303_14541"/>
<name>A2C9P0_PROM3</name>
<sequence length="252" mass="28290">MNKLCSVFWDVDGTLADTEMEGHRVAFNAAFAEAELAWYWDQLLYAELLRIPGGRQRIETYAERLGEEFNEEFLAQLRRRKQHHYIERIRTGHVPWRPGVRRLLMELQLNGVEQWVVTTSGRDSVNALLEVSFPSGDSPFQGCITAEDVYLGKPHPEGYLNALCASGFKKNEVIVIEDSAAGLAAARAANLPCLLTPSPWDQELKSQFHQANAVFDHLGDEGLPCKVLVGPPCLQGQVKLEYLQRLIVMAPS</sequence>
<keyword evidence="1" id="KW-0413">Isomerase</keyword>
<organism evidence="1 2">
    <name type="scientific">Prochlorococcus marinus (strain MIT 9303)</name>
    <dbReference type="NCBI Taxonomy" id="59922"/>
    <lineage>
        <taxon>Bacteria</taxon>
        <taxon>Bacillati</taxon>
        <taxon>Cyanobacteriota</taxon>
        <taxon>Cyanophyceae</taxon>
        <taxon>Synechococcales</taxon>
        <taxon>Prochlorococcaceae</taxon>
        <taxon>Prochlorococcus</taxon>
    </lineage>
</organism>
<proteinExistence type="predicted"/>
<dbReference type="RefSeq" id="WP_011826097.1">
    <property type="nucleotide sequence ID" value="NC_008820.1"/>
</dbReference>
<dbReference type="KEGG" id="pmf:P9303_14541"/>
<evidence type="ECO:0000313" key="2">
    <source>
        <dbReference type="Proteomes" id="UP000002274"/>
    </source>
</evidence>
<dbReference type="PANTHER" id="PTHR42896">
    <property type="entry name" value="XYLULOSE-1,5-BISPHOSPHATE (XUBP) PHOSPHATASE"/>
    <property type="match status" value="1"/>
</dbReference>
<dbReference type="EC" id="5.4.2.6" evidence="1"/>
<accession>A2C9P0</accession>
<dbReference type="GO" id="GO:0016787">
    <property type="term" value="F:hydrolase activity"/>
    <property type="evidence" value="ECO:0007669"/>
    <property type="project" value="InterPro"/>
</dbReference>
<dbReference type="AlphaFoldDB" id="A2C9P0"/>
<dbReference type="InterPro" id="IPR023214">
    <property type="entry name" value="HAD_sf"/>
</dbReference>
<dbReference type="EMBL" id="CP000554">
    <property type="protein sequence ID" value="ABM78200.1"/>
    <property type="molecule type" value="Genomic_DNA"/>
</dbReference>
<dbReference type="SFLD" id="SFLDS00003">
    <property type="entry name" value="Haloacid_Dehalogenase"/>
    <property type="match status" value="1"/>
</dbReference>
<dbReference type="Gene3D" id="3.40.50.1000">
    <property type="entry name" value="HAD superfamily/HAD-like"/>
    <property type="match status" value="1"/>
</dbReference>
<dbReference type="PANTHER" id="PTHR42896:SF2">
    <property type="entry name" value="CBBY-LIKE PROTEIN"/>
    <property type="match status" value="1"/>
</dbReference>
<dbReference type="Pfam" id="PF00702">
    <property type="entry name" value="Hydrolase"/>
    <property type="match status" value="1"/>
</dbReference>
<dbReference type="InterPro" id="IPR006439">
    <property type="entry name" value="HAD-SF_hydro_IA"/>
</dbReference>
<dbReference type="Proteomes" id="UP000002274">
    <property type="component" value="Chromosome"/>
</dbReference>
<dbReference type="SUPFAM" id="SSF56784">
    <property type="entry name" value="HAD-like"/>
    <property type="match status" value="1"/>
</dbReference>
<protein>
    <submittedName>
        <fullName evidence="1">Putative CbbY-like protein</fullName>
        <ecNumber evidence="1">5.4.2.6</ecNumber>
    </submittedName>
</protein>
<reference evidence="1 2" key="1">
    <citation type="journal article" date="2007" name="PLoS Genet.">
        <title>Patterns and implications of gene gain and loss in the evolution of Prochlorococcus.</title>
        <authorList>
            <person name="Kettler G.C."/>
            <person name="Martiny A.C."/>
            <person name="Huang K."/>
            <person name="Zucker J."/>
            <person name="Coleman M.L."/>
            <person name="Rodrigue S."/>
            <person name="Chen F."/>
            <person name="Lapidus A."/>
            <person name="Ferriera S."/>
            <person name="Johnson J."/>
            <person name="Steglich C."/>
            <person name="Church G.M."/>
            <person name="Richardson P."/>
            <person name="Chisholm S.W."/>
        </authorList>
    </citation>
    <scope>NUCLEOTIDE SEQUENCE [LARGE SCALE GENOMIC DNA]</scope>
    <source>
        <strain evidence="1 2">MIT 9303</strain>
    </source>
</reference>
<dbReference type="GO" id="GO:0008801">
    <property type="term" value="F:beta-phosphoglucomutase activity"/>
    <property type="evidence" value="ECO:0007669"/>
    <property type="project" value="UniProtKB-EC"/>
</dbReference>